<comment type="caution">
    <text evidence="2">The sequence shown here is derived from an EMBL/GenBank/DDBJ whole genome shotgun (WGS) entry which is preliminary data.</text>
</comment>
<name>A0AA39MDB2_9AGAR</name>
<reference evidence="2" key="1">
    <citation type="submission" date="2023-06" db="EMBL/GenBank/DDBJ databases">
        <authorList>
            <consortium name="Lawrence Berkeley National Laboratory"/>
            <person name="Ahrendt S."/>
            <person name="Sahu N."/>
            <person name="Indic B."/>
            <person name="Wong-Bajracharya J."/>
            <person name="Merenyi Z."/>
            <person name="Ke H.-M."/>
            <person name="Monk M."/>
            <person name="Kocsube S."/>
            <person name="Drula E."/>
            <person name="Lipzen A."/>
            <person name="Balint B."/>
            <person name="Henrissat B."/>
            <person name="Andreopoulos B."/>
            <person name="Martin F.M."/>
            <person name="Harder C.B."/>
            <person name="Rigling D."/>
            <person name="Ford K.L."/>
            <person name="Foster G.D."/>
            <person name="Pangilinan J."/>
            <person name="Papanicolaou A."/>
            <person name="Barry K."/>
            <person name="LaButti K."/>
            <person name="Viragh M."/>
            <person name="Koriabine M."/>
            <person name="Yan M."/>
            <person name="Riley R."/>
            <person name="Champramary S."/>
            <person name="Plett K.L."/>
            <person name="Tsai I.J."/>
            <person name="Slot J."/>
            <person name="Sipos G."/>
            <person name="Plett J."/>
            <person name="Nagy L.G."/>
            <person name="Grigoriev I.V."/>
        </authorList>
    </citation>
    <scope>NUCLEOTIDE SEQUENCE</scope>
    <source>
        <strain evidence="2">FPL87.14</strain>
    </source>
</reference>
<evidence type="ECO:0000313" key="3">
    <source>
        <dbReference type="Proteomes" id="UP001175226"/>
    </source>
</evidence>
<proteinExistence type="predicted"/>
<dbReference type="AlphaFoldDB" id="A0AA39MDB2"/>
<evidence type="ECO:0000313" key="2">
    <source>
        <dbReference type="EMBL" id="KAK0430067.1"/>
    </source>
</evidence>
<gene>
    <name evidence="2" type="ORF">EV421DRAFT_1744561</name>
</gene>
<evidence type="ECO:0000256" key="1">
    <source>
        <dbReference type="SAM" id="MobiDB-lite"/>
    </source>
</evidence>
<organism evidence="2 3">
    <name type="scientific">Armillaria borealis</name>
    <dbReference type="NCBI Taxonomy" id="47425"/>
    <lineage>
        <taxon>Eukaryota</taxon>
        <taxon>Fungi</taxon>
        <taxon>Dikarya</taxon>
        <taxon>Basidiomycota</taxon>
        <taxon>Agaricomycotina</taxon>
        <taxon>Agaricomycetes</taxon>
        <taxon>Agaricomycetidae</taxon>
        <taxon>Agaricales</taxon>
        <taxon>Marasmiineae</taxon>
        <taxon>Physalacriaceae</taxon>
        <taxon>Armillaria</taxon>
    </lineage>
</organism>
<feature type="region of interest" description="Disordered" evidence="1">
    <location>
        <begin position="1"/>
        <end position="80"/>
    </location>
</feature>
<keyword evidence="3" id="KW-1185">Reference proteome</keyword>
<protein>
    <submittedName>
        <fullName evidence="2">Uncharacterized protein</fullName>
    </submittedName>
</protein>
<feature type="compositionally biased region" description="Polar residues" evidence="1">
    <location>
        <begin position="57"/>
        <end position="68"/>
    </location>
</feature>
<accession>A0AA39MDB2</accession>
<sequence>MPLGDCLKTSDGNDRQPSEEMPSGDASSQIPPGDIINPTVEPPTDEPTGAKSRKRQCSQAKVTESLVSTRPKRARAGPASKEILTLAERAGLAGDIRAPNVPKKHRARKT</sequence>
<dbReference type="EMBL" id="JAUEPT010000175">
    <property type="protein sequence ID" value="KAK0430067.1"/>
    <property type="molecule type" value="Genomic_DNA"/>
</dbReference>
<dbReference type="Proteomes" id="UP001175226">
    <property type="component" value="Unassembled WGS sequence"/>
</dbReference>